<reference evidence="2 3" key="1">
    <citation type="submission" date="2019-03" db="EMBL/GenBank/DDBJ databases">
        <title>Genomic Encyclopedia of Type Strains, Phase IV (KMG-IV): sequencing the most valuable type-strain genomes for metagenomic binning, comparative biology and taxonomic classification.</title>
        <authorList>
            <person name="Goeker M."/>
        </authorList>
    </citation>
    <scope>NUCLEOTIDE SEQUENCE [LARGE SCALE GENOMIC DNA]</scope>
    <source>
        <strain evidence="2 3">DSM 18063</strain>
    </source>
</reference>
<protein>
    <submittedName>
        <fullName evidence="2">Uncharacterized protein</fullName>
    </submittedName>
</protein>
<dbReference type="RefSeq" id="WP_132463415.1">
    <property type="nucleotide sequence ID" value="NZ_SLXP01000008.1"/>
</dbReference>
<evidence type="ECO:0000313" key="3">
    <source>
        <dbReference type="Proteomes" id="UP000294835"/>
    </source>
</evidence>
<dbReference type="Proteomes" id="UP000294835">
    <property type="component" value="Unassembled WGS sequence"/>
</dbReference>
<proteinExistence type="predicted"/>
<feature type="transmembrane region" description="Helical" evidence="1">
    <location>
        <begin position="40"/>
        <end position="61"/>
    </location>
</feature>
<sequence>MATNSSFEERLRRIGAERGEAAGTTAPAAIPDERGTTKRLVAGISAVLVLAVGVSVANTVIGAGGADGRGSLAEDGWEPVVSRGVPVGAGTAERVEDGWLRIQDKD</sequence>
<dbReference type="AlphaFoldDB" id="A0A4R2Q108"/>
<keyword evidence="1" id="KW-0472">Membrane</keyword>
<dbReference type="EMBL" id="SLXP01000008">
    <property type="protein sequence ID" value="TCP40315.1"/>
    <property type="molecule type" value="Genomic_DNA"/>
</dbReference>
<accession>A0A4R2Q108</accession>
<keyword evidence="3" id="KW-1185">Reference proteome</keyword>
<name>A0A4R2Q108_9RHOB</name>
<keyword evidence="1" id="KW-0812">Transmembrane</keyword>
<keyword evidence="1" id="KW-1133">Transmembrane helix</keyword>
<gene>
    <name evidence="2" type="ORF">EV662_108190</name>
</gene>
<organism evidence="2 3">
    <name type="scientific">Rhodovulum marinum</name>
    <dbReference type="NCBI Taxonomy" id="320662"/>
    <lineage>
        <taxon>Bacteria</taxon>
        <taxon>Pseudomonadati</taxon>
        <taxon>Pseudomonadota</taxon>
        <taxon>Alphaproteobacteria</taxon>
        <taxon>Rhodobacterales</taxon>
        <taxon>Paracoccaceae</taxon>
        <taxon>Rhodovulum</taxon>
    </lineage>
</organism>
<comment type="caution">
    <text evidence="2">The sequence shown here is derived from an EMBL/GenBank/DDBJ whole genome shotgun (WGS) entry which is preliminary data.</text>
</comment>
<evidence type="ECO:0000313" key="2">
    <source>
        <dbReference type="EMBL" id="TCP40315.1"/>
    </source>
</evidence>
<evidence type="ECO:0000256" key="1">
    <source>
        <dbReference type="SAM" id="Phobius"/>
    </source>
</evidence>